<sequence length="233" mass="26463">MNSESSNKVAIFVLGFLALVFVEAVFFSNGNFIFLLLGGGFIYYGYRKREKWTAITGLFFIAIALLTLWSLRMLILGVVLYVLWKMWKGTPSNEIFGSLRTPRDGASDSLWKNRLFSVQSTPFSTYEWEDVHMQGFFGNIHVDVTDTVLPKGASFISIRQSVGKITIELPYDIPVRIHYATLYGEACVLGQAPKRLLNEALQVKDGYETKQPNDPELIISLFTWIGDVEVRRK</sequence>
<gene>
    <name evidence="3" type="ORF">SAMN04244570_2104</name>
</gene>
<proteinExistence type="predicted"/>
<accession>A0A1T4YAH4</accession>
<dbReference type="EMBL" id="FUYJ01000003">
    <property type="protein sequence ID" value="SKA98528.1"/>
    <property type="molecule type" value="Genomic_DNA"/>
</dbReference>
<dbReference type="AlphaFoldDB" id="A0A1T4YAH4"/>
<keyword evidence="1" id="KW-0472">Membrane</keyword>
<dbReference type="InterPro" id="IPR024425">
    <property type="entry name" value="LiaF-like_C"/>
</dbReference>
<evidence type="ECO:0000313" key="4">
    <source>
        <dbReference type="Proteomes" id="UP000190042"/>
    </source>
</evidence>
<keyword evidence="1" id="KW-0812">Transmembrane</keyword>
<dbReference type="NCBIfam" id="NF040535">
    <property type="entry name" value="LiaF_C_term"/>
    <property type="match status" value="1"/>
</dbReference>
<dbReference type="Proteomes" id="UP000190042">
    <property type="component" value="Unassembled WGS sequence"/>
</dbReference>
<dbReference type="InterPro" id="IPR016975">
    <property type="entry name" value="Cell_wall_LiaF"/>
</dbReference>
<evidence type="ECO:0000256" key="1">
    <source>
        <dbReference type="SAM" id="Phobius"/>
    </source>
</evidence>
<feature type="transmembrane region" description="Helical" evidence="1">
    <location>
        <begin position="12"/>
        <end position="45"/>
    </location>
</feature>
<keyword evidence="1" id="KW-1133">Transmembrane helix</keyword>
<reference evidence="4" key="1">
    <citation type="submission" date="2017-02" db="EMBL/GenBank/DDBJ databases">
        <authorList>
            <person name="Varghese N."/>
            <person name="Submissions S."/>
        </authorList>
    </citation>
    <scope>NUCLEOTIDE SEQUENCE [LARGE SCALE GENOMIC DNA]</scope>
    <source>
        <strain evidence="4">DSM 23966</strain>
    </source>
</reference>
<organism evidence="3 4">
    <name type="scientific">Sporosarcina newyorkensis</name>
    <dbReference type="NCBI Taxonomy" id="759851"/>
    <lineage>
        <taxon>Bacteria</taxon>
        <taxon>Bacillati</taxon>
        <taxon>Bacillota</taxon>
        <taxon>Bacilli</taxon>
        <taxon>Bacillales</taxon>
        <taxon>Caryophanaceae</taxon>
        <taxon>Sporosarcina</taxon>
    </lineage>
</organism>
<dbReference type="GO" id="GO:0016020">
    <property type="term" value="C:membrane"/>
    <property type="evidence" value="ECO:0007669"/>
    <property type="project" value="InterPro"/>
</dbReference>
<evidence type="ECO:0000259" key="2">
    <source>
        <dbReference type="Pfam" id="PF09922"/>
    </source>
</evidence>
<dbReference type="RefSeq" id="WP_078817577.1">
    <property type="nucleotide sequence ID" value="NZ_FUYJ01000003.1"/>
</dbReference>
<dbReference type="InterPro" id="IPR047793">
    <property type="entry name" value="LiaF_C"/>
</dbReference>
<name>A0A1T4YAH4_9BACL</name>
<keyword evidence="4" id="KW-1185">Reference proteome</keyword>
<evidence type="ECO:0000313" key="3">
    <source>
        <dbReference type="EMBL" id="SKA98528.1"/>
    </source>
</evidence>
<feature type="transmembrane region" description="Helical" evidence="1">
    <location>
        <begin position="57"/>
        <end position="84"/>
    </location>
</feature>
<dbReference type="Pfam" id="PF09922">
    <property type="entry name" value="LiaF-like_C"/>
    <property type="match status" value="1"/>
</dbReference>
<dbReference type="PIRSF" id="PIRSF031509">
    <property type="entry name" value="Cell_wall_LiaF/YvqF"/>
    <property type="match status" value="1"/>
</dbReference>
<protein>
    <submittedName>
        <fullName evidence="3">Predicted membrane protein</fullName>
    </submittedName>
</protein>
<feature type="domain" description="Cell wall-active antibiotics response LiaF-like C-terminal" evidence="2">
    <location>
        <begin position="116"/>
        <end position="230"/>
    </location>
</feature>